<comment type="caution">
    <text evidence="2">The sequence shown here is derived from an EMBL/GenBank/DDBJ whole genome shotgun (WGS) entry which is preliminary data.</text>
</comment>
<dbReference type="Proteomes" id="UP000004221">
    <property type="component" value="Unassembled WGS sequence"/>
</dbReference>
<feature type="region of interest" description="Disordered" evidence="1">
    <location>
        <begin position="44"/>
        <end position="78"/>
    </location>
</feature>
<dbReference type="AlphaFoldDB" id="I4EME8"/>
<evidence type="ECO:0000313" key="2">
    <source>
        <dbReference type="EMBL" id="CCF85861.1"/>
    </source>
</evidence>
<name>I4EME8_9BACT</name>
<gene>
    <name evidence="2" type="ORF">NITHO_5970005</name>
</gene>
<accession>I4EME8</accession>
<keyword evidence="3" id="KW-1185">Reference proteome</keyword>
<feature type="compositionally biased region" description="Low complexity" evidence="1">
    <location>
        <begin position="44"/>
        <end position="53"/>
    </location>
</feature>
<dbReference type="EMBL" id="CAGS01000553">
    <property type="protein sequence ID" value="CCF85861.1"/>
    <property type="molecule type" value="Genomic_DNA"/>
</dbReference>
<sequence length="78" mass="8738">MVDGVRHLGEIDRATCRHHVEANFSARAMADRYEAAYNQLLSPGPASAGLAAPDRNERSAPKKRVYDRRNSWLTQRSA</sequence>
<reference evidence="2 3" key="1">
    <citation type="journal article" date="2012" name="ISME J.">
        <title>Nitrification expanded: discovery, physiology and genomics of a nitrite-oxidizing bacterium from the phylum Chloroflexi.</title>
        <authorList>
            <person name="Sorokin D.Y."/>
            <person name="Lucker S."/>
            <person name="Vejmelkova D."/>
            <person name="Kostrikina N.A."/>
            <person name="Kleerebezem R."/>
            <person name="Rijpstra W.I."/>
            <person name="Damste J.S."/>
            <person name="Le Paslier D."/>
            <person name="Muyzer G."/>
            <person name="Wagner M."/>
            <person name="van Loosdrecht M.C."/>
            <person name="Daims H."/>
        </authorList>
    </citation>
    <scope>NUCLEOTIDE SEQUENCE [LARGE SCALE GENOMIC DNA]</scope>
    <source>
        <strain evidence="3">none</strain>
    </source>
</reference>
<organism evidence="2 3">
    <name type="scientific">Nitrolancea hollandica Lb</name>
    <dbReference type="NCBI Taxonomy" id="1129897"/>
    <lineage>
        <taxon>Bacteria</taxon>
        <taxon>Pseudomonadati</taxon>
        <taxon>Thermomicrobiota</taxon>
        <taxon>Thermomicrobia</taxon>
        <taxon>Sphaerobacterales</taxon>
        <taxon>Sphaerobacterineae</taxon>
        <taxon>Sphaerobacteraceae</taxon>
        <taxon>Nitrolancea</taxon>
    </lineage>
</organism>
<proteinExistence type="predicted"/>
<evidence type="ECO:0000256" key="1">
    <source>
        <dbReference type="SAM" id="MobiDB-lite"/>
    </source>
</evidence>
<evidence type="ECO:0000313" key="3">
    <source>
        <dbReference type="Proteomes" id="UP000004221"/>
    </source>
</evidence>
<protein>
    <submittedName>
        <fullName evidence="2">Uncharacterized protein</fullName>
    </submittedName>
</protein>